<dbReference type="AlphaFoldDB" id="A0A0E9Q1F5"/>
<reference evidence="1" key="2">
    <citation type="journal article" date="2015" name="Fish Shellfish Immunol.">
        <title>Early steps in the European eel (Anguilla anguilla)-Vibrio vulnificus interaction in the gills: Role of the RtxA13 toxin.</title>
        <authorList>
            <person name="Callol A."/>
            <person name="Pajuelo D."/>
            <person name="Ebbesson L."/>
            <person name="Teles M."/>
            <person name="MacKenzie S."/>
            <person name="Amaro C."/>
        </authorList>
    </citation>
    <scope>NUCLEOTIDE SEQUENCE</scope>
</reference>
<protein>
    <submittedName>
        <fullName evidence="1">Uncharacterized protein</fullName>
    </submittedName>
</protein>
<evidence type="ECO:0000313" key="1">
    <source>
        <dbReference type="EMBL" id="JAH10579.1"/>
    </source>
</evidence>
<dbReference type="EMBL" id="GBXM01097998">
    <property type="protein sequence ID" value="JAH10579.1"/>
    <property type="molecule type" value="Transcribed_RNA"/>
</dbReference>
<sequence length="49" mass="5507">MTTFLLFSFCCLLQPLLLITHLIALISIITYSDLPISTFVQMSKNQGLC</sequence>
<proteinExistence type="predicted"/>
<accession>A0A0E9Q1F5</accession>
<organism evidence="1">
    <name type="scientific">Anguilla anguilla</name>
    <name type="common">European freshwater eel</name>
    <name type="synonym">Muraena anguilla</name>
    <dbReference type="NCBI Taxonomy" id="7936"/>
    <lineage>
        <taxon>Eukaryota</taxon>
        <taxon>Metazoa</taxon>
        <taxon>Chordata</taxon>
        <taxon>Craniata</taxon>
        <taxon>Vertebrata</taxon>
        <taxon>Euteleostomi</taxon>
        <taxon>Actinopterygii</taxon>
        <taxon>Neopterygii</taxon>
        <taxon>Teleostei</taxon>
        <taxon>Anguilliformes</taxon>
        <taxon>Anguillidae</taxon>
        <taxon>Anguilla</taxon>
    </lineage>
</organism>
<reference evidence="1" key="1">
    <citation type="submission" date="2014-11" db="EMBL/GenBank/DDBJ databases">
        <authorList>
            <person name="Amaro Gonzalez C."/>
        </authorList>
    </citation>
    <scope>NUCLEOTIDE SEQUENCE</scope>
</reference>
<name>A0A0E9Q1F5_ANGAN</name>